<reference evidence="3" key="1">
    <citation type="submission" date="2017-04" db="EMBL/GenBank/DDBJ databases">
        <authorList>
            <person name="Varghese N."/>
            <person name="Submissions S."/>
        </authorList>
    </citation>
    <scope>NUCLEOTIDE SEQUENCE [LARGE SCALE GENOMIC DNA]</scope>
    <source>
        <strain evidence="3">DSM 12126</strain>
    </source>
</reference>
<dbReference type="Pfam" id="PF07566">
    <property type="entry name" value="DUF1543"/>
    <property type="match status" value="1"/>
</dbReference>
<evidence type="ECO:0000313" key="2">
    <source>
        <dbReference type="EMBL" id="SMC71470.1"/>
    </source>
</evidence>
<dbReference type="InterPro" id="IPR011440">
    <property type="entry name" value="DUF1543"/>
</dbReference>
<accession>A0A1W2BFG5</accession>
<dbReference type="Gene3D" id="3.10.20.10">
    <property type="match status" value="2"/>
</dbReference>
<dbReference type="STRING" id="151894.SAMN04488524_2305"/>
<dbReference type="EMBL" id="FWXT01000001">
    <property type="protein sequence ID" value="SMC71470.1"/>
    <property type="molecule type" value="Genomic_DNA"/>
</dbReference>
<keyword evidence="3" id="KW-1185">Reference proteome</keyword>
<gene>
    <name evidence="2" type="ORF">SAMN04488524_2305</name>
</gene>
<organism evidence="2 3">
    <name type="scientific">Pedobacter africanus</name>
    <dbReference type="NCBI Taxonomy" id="151894"/>
    <lineage>
        <taxon>Bacteria</taxon>
        <taxon>Pseudomonadati</taxon>
        <taxon>Bacteroidota</taxon>
        <taxon>Sphingobacteriia</taxon>
        <taxon>Sphingobacteriales</taxon>
        <taxon>Sphingobacteriaceae</taxon>
        <taxon>Pedobacter</taxon>
    </lineage>
</organism>
<dbReference type="AlphaFoldDB" id="A0A1W2BFG5"/>
<evidence type="ECO:0000259" key="1">
    <source>
        <dbReference type="Pfam" id="PF07566"/>
    </source>
</evidence>
<evidence type="ECO:0000313" key="3">
    <source>
        <dbReference type="Proteomes" id="UP000192756"/>
    </source>
</evidence>
<feature type="domain" description="DUF1543" evidence="1">
    <location>
        <begin position="18"/>
        <end position="68"/>
    </location>
</feature>
<proteinExistence type="predicted"/>
<sequence>MEPLKLFMFLLGCKPPGRHTEQHDIFFTIGISLAAVKQDIIDFWPEAKGKIHIDAWRMVDRVGEYQLKVVPAAEKLDDQKNKLFFLNLGGYRKGEFDELHYKLLIVADSLGTASKTAKETAFYKHTGFEGAVSHIDDKYGIDVDDVFEIADVLPSGVKSKYRLQLEVGADGPADEMHLGYLPLSRL</sequence>
<name>A0A1W2BFG5_9SPHI</name>
<dbReference type="RefSeq" id="WP_084238603.1">
    <property type="nucleotide sequence ID" value="NZ_FWXT01000001.1"/>
</dbReference>
<dbReference type="Proteomes" id="UP000192756">
    <property type="component" value="Unassembled WGS sequence"/>
</dbReference>
<dbReference type="OrthoDB" id="850243at2"/>
<protein>
    <recommendedName>
        <fullName evidence="1">DUF1543 domain-containing protein</fullName>
    </recommendedName>
</protein>